<organism evidence="1">
    <name type="scientific">Pseudomonas phage RVTF4</name>
    <dbReference type="NCBI Taxonomy" id="3236931"/>
    <lineage>
        <taxon>Viruses</taxon>
    </lineage>
</organism>
<protein>
    <submittedName>
        <fullName evidence="1">DNA-directed RNA polymerase</fullName>
    </submittedName>
</protein>
<proteinExistence type="predicted"/>
<accession>A0AB39CCV4</accession>
<dbReference type="GO" id="GO:0000428">
    <property type="term" value="C:DNA-directed RNA polymerase complex"/>
    <property type="evidence" value="ECO:0007669"/>
    <property type="project" value="UniProtKB-KW"/>
</dbReference>
<keyword evidence="1" id="KW-0240">DNA-directed RNA polymerase</keyword>
<keyword evidence="1" id="KW-0804">Transcription</keyword>
<evidence type="ECO:0000313" key="1">
    <source>
        <dbReference type="EMBL" id="XDJ14709.1"/>
    </source>
</evidence>
<reference evidence="1" key="1">
    <citation type="submission" date="2024-07" db="EMBL/GenBank/DDBJ databases">
        <authorList>
            <person name="Bringhurst R.M."/>
            <person name="Homer T.E."/>
        </authorList>
    </citation>
    <scope>NUCLEOTIDE SEQUENCE</scope>
</reference>
<sequence>MNHYKARDLLNMPYEQLWALPSEWHVIEFDDGEKLLARDRITKLSVLNWFPLKAYPDVPILKAYHMGSKRVTAKSLVSYLNKVIWGVHDHTNEEADPEHLAKLAIQSVNWLYNEATVNLAPYVATLSMFDIAEVYNHPAIREANENVEESTYGIEQVAYKKIAAAFDDTSQFRGNSIIEGYRSGTQKLEQLLQAFGPRGYPTDINSDIFAHPVTVGYVDGIWDLYGSMIESRSGTKALLYNKELLRVTEYFNRKSQLIAQYVQRLHKGDCGGAVLIDFPVFKNTLKALRGKYYLKDAKTGQLDWIRGDETHLIGTKIQMRSVIGCVHPDPAGVCAKCYGRLSFSIMRGTNIGQVSAVSMGDKITSSVLSTKHTDATSAVEQFQITGSVARYLRTGNAAETLYLKHDLANQGYKLYIKASEAPALADVLMINDLSAYPAESASELTHIGLIRTDENGEDHGDILPVSLYNRKSSLSTEMLCHVKRIGWVEDKRDNIVIDLQGFDFSQPFLTLPNKHVNMYEFMKRVQSFLHSGDNGDGSKLSSDKVGFTSKTYLKNYRDPVDALAAFVSLINEKIKLNVVHCEVLVYAMMIVSAQAKDYRLPIPGITGQFEKYNKLMDNRSLSSKLAFEKQHEPLNNPGSFLYKNRNDHPYDIAVLGGQMS</sequence>
<dbReference type="EMBL" id="PQ015378">
    <property type="protein sequence ID" value="XDJ14709.1"/>
    <property type="molecule type" value="Genomic_DNA"/>
</dbReference>
<dbReference type="SUPFAM" id="SSF64484">
    <property type="entry name" value="beta and beta-prime subunits of DNA dependent RNA-polymerase"/>
    <property type="match status" value="1"/>
</dbReference>
<name>A0AB39CCV4_9VIRU</name>